<dbReference type="GO" id="GO:0016740">
    <property type="term" value="F:transferase activity"/>
    <property type="evidence" value="ECO:0007669"/>
    <property type="project" value="UniProtKB-KW"/>
</dbReference>
<dbReference type="InterPro" id="IPR036873">
    <property type="entry name" value="Rhodanese-like_dom_sf"/>
</dbReference>
<dbReference type="InterPro" id="IPR001763">
    <property type="entry name" value="Rhodanese-like_dom"/>
</dbReference>
<dbReference type="SMART" id="SM00450">
    <property type="entry name" value="RHOD"/>
    <property type="match status" value="1"/>
</dbReference>
<dbReference type="Gene3D" id="3.40.250.10">
    <property type="entry name" value="Rhodanese-like domain"/>
    <property type="match status" value="1"/>
</dbReference>
<dbReference type="Pfam" id="PF00581">
    <property type="entry name" value="Rhodanese"/>
    <property type="match status" value="1"/>
</dbReference>
<protein>
    <submittedName>
        <fullName evidence="2">Rhodanese-related sulfurtransferase</fullName>
    </submittedName>
</protein>
<dbReference type="GeneID" id="78083628"/>
<keyword evidence="2" id="KW-0808">Transferase</keyword>
<evidence type="ECO:0000313" key="2">
    <source>
        <dbReference type="EMBL" id="MBB4038248.1"/>
    </source>
</evidence>
<dbReference type="PANTHER" id="PTHR43031:SF1">
    <property type="entry name" value="PYRIDINE NUCLEOTIDE-DISULPHIDE OXIDOREDUCTASE"/>
    <property type="match status" value="1"/>
</dbReference>
<organism evidence="2 3">
    <name type="scientific">Dysgonomonas hofstadii</name>
    <dbReference type="NCBI Taxonomy" id="637886"/>
    <lineage>
        <taxon>Bacteria</taxon>
        <taxon>Pseudomonadati</taxon>
        <taxon>Bacteroidota</taxon>
        <taxon>Bacteroidia</taxon>
        <taxon>Bacteroidales</taxon>
        <taxon>Dysgonomonadaceae</taxon>
        <taxon>Dysgonomonas</taxon>
    </lineage>
</organism>
<dbReference type="EMBL" id="JACIEP010000026">
    <property type="protein sequence ID" value="MBB4038248.1"/>
    <property type="molecule type" value="Genomic_DNA"/>
</dbReference>
<dbReference type="RefSeq" id="WP_006844391.1">
    <property type="nucleotide sequence ID" value="NZ_JACIEP010000026.1"/>
</dbReference>
<reference evidence="2 3" key="1">
    <citation type="submission" date="2020-08" db="EMBL/GenBank/DDBJ databases">
        <title>Genomic Encyclopedia of Type Strains, Phase IV (KMG-IV): sequencing the most valuable type-strain genomes for metagenomic binning, comparative biology and taxonomic classification.</title>
        <authorList>
            <person name="Goeker M."/>
        </authorList>
    </citation>
    <scope>NUCLEOTIDE SEQUENCE [LARGE SCALE GENOMIC DNA]</scope>
    <source>
        <strain evidence="2 3">DSM 104969</strain>
    </source>
</reference>
<feature type="domain" description="Rhodanese" evidence="1">
    <location>
        <begin position="53"/>
        <end position="137"/>
    </location>
</feature>
<evidence type="ECO:0000313" key="3">
    <source>
        <dbReference type="Proteomes" id="UP000555103"/>
    </source>
</evidence>
<dbReference type="AlphaFoldDB" id="A0A840CVQ8"/>
<name>A0A840CVQ8_9BACT</name>
<dbReference type="Proteomes" id="UP000555103">
    <property type="component" value="Unassembled WGS sequence"/>
</dbReference>
<sequence>MKPFYFLIGIAISNGYIIGRPVYTHYSTDTVLIDSVVTQPSVPLYTHIKYLVENKSAIILDVRTELEYNEGHIRNSINIPLDKFNDSLFFLQKKEPIVIVCRSGKRSEKAKSFLTHQGFINVYNGGGWEKLNELLLTDK</sequence>
<keyword evidence="3" id="KW-1185">Reference proteome</keyword>
<proteinExistence type="predicted"/>
<dbReference type="PROSITE" id="PS50206">
    <property type="entry name" value="RHODANESE_3"/>
    <property type="match status" value="1"/>
</dbReference>
<gene>
    <name evidence="2" type="ORF">GGR21_004180</name>
</gene>
<dbReference type="SUPFAM" id="SSF52821">
    <property type="entry name" value="Rhodanese/Cell cycle control phosphatase"/>
    <property type="match status" value="1"/>
</dbReference>
<accession>A0A840CVQ8</accession>
<dbReference type="PANTHER" id="PTHR43031">
    <property type="entry name" value="FAD-DEPENDENT OXIDOREDUCTASE"/>
    <property type="match status" value="1"/>
</dbReference>
<evidence type="ECO:0000259" key="1">
    <source>
        <dbReference type="PROSITE" id="PS50206"/>
    </source>
</evidence>
<comment type="caution">
    <text evidence="2">The sequence shown here is derived from an EMBL/GenBank/DDBJ whole genome shotgun (WGS) entry which is preliminary data.</text>
</comment>
<dbReference type="CDD" id="cd00158">
    <property type="entry name" value="RHOD"/>
    <property type="match status" value="1"/>
</dbReference>
<dbReference type="InterPro" id="IPR050229">
    <property type="entry name" value="GlpE_sulfurtransferase"/>
</dbReference>